<keyword evidence="3" id="KW-0560">Oxidoreductase</keyword>
<evidence type="ECO:0000313" key="6">
    <source>
        <dbReference type="Proteomes" id="UP001165065"/>
    </source>
</evidence>
<dbReference type="GO" id="GO:0051213">
    <property type="term" value="F:dioxygenase activity"/>
    <property type="evidence" value="ECO:0007669"/>
    <property type="project" value="UniProtKB-KW"/>
</dbReference>
<proteinExistence type="inferred from homology"/>
<sequence>MLPPLLRSKYPSNDHGRIPDFLKAYVLLNHVEDDCERLRILGKDFSKDNKLRPPSDIHAYMPGVGGSGPFLDPSSVPFCEEITSKMDIITQEFATVLDHLSNDESDGVGFKSLTSMNYQSGWSTLCTHVNGHPSPTFPSHLTPTLSEILSKIPVAGRICGFNRQMPSSGIMEHTDGNNMWLTLQVPLSCSPGKSSITNGGVKRTYKVNEPMLYDTTFLHSTYNEGAEDRVVLHVDFWNTLDMTADEIMGMTYIYDLMGMYRGAMY</sequence>
<dbReference type="SUPFAM" id="SSF51197">
    <property type="entry name" value="Clavaminate synthase-like"/>
    <property type="match status" value="1"/>
</dbReference>
<dbReference type="GO" id="GO:0016020">
    <property type="term" value="C:membrane"/>
    <property type="evidence" value="ECO:0007669"/>
    <property type="project" value="TreeGrafter"/>
</dbReference>
<dbReference type="InterPro" id="IPR007803">
    <property type="entry name" value="Asp/Arg/Pro-Hydrxlase"/>
</dbReference>
<dbReference type="Proteomes" id="UP001165065">
    <property type="component" value="Unassembled WGS sequence"/>
</dbReference>
<comment type="similarity">
    <text evidence="1">Belongs to the aspartyl/asparaginyl beta-hydroxylase family.</text>
</comment>
<dbReference type="InterPro" id="IPR051821">
    <property type="entry name" value="Asp/Asn_beta-hydroxylase"/>
</dbReference>
<dbReference type="EMBL" id="BRYA01000009">
    <property type="protein sequence ID" value="GMI31619.1"/>
    <property type="molecule type" value="Genomic_DNA"/>
</dbReference>
<reference evidence="6" key="1">
    <citation type="journal article" date="2023" name="Commun. Biol.">
        <title>Genome analysis of Parmales, the sister group of diatoms, reveals the evolutionary specialization of diatoms from phago-mixotrophs to photoautotrophs.</title>
        <authorList>
            <person name="Ban H."/>
            <person name="Sato S."/>
            <person name="Yoshikawa S."/>
            <person name="Yamada K."/>
            <person name="Nakamura Y."/>
            <person name="Ichinomiya M."/>
            <person name="Sato N."/>
            <person name="Blanc-Mathieu R."/>
            <person name="Endo H."/>
            <person name="Kuwata A."/>
            <person name="Ogata H."/>
        </authorList>
    </citation>
    <scope>NUCLEOTIDE SEQUENCE [LARGE SCALE GENOMIC DNA]</scope>
</reference>
<evidence type="ECO:0000313" key="5">
    <source>
        <dbReference type="EMBL" id="GMI31619.1"/>
    </source>
</evidence>
<evidence type="ECO:0000256" key="1">
    <source>
        <dbReference type="ARBA" id="ARBA00007730"/>
    </source>
</evidence>
<accession>A0A9W7L4H4</accession>
<dbReference type="Pfam" id="PF05118">
    <property type="entry name" value="Asp_Arg_Hydrox"/>
    <property type="match status" value="1"/>
</dbReference>
<evidence type="ECO:0000259" key="4">
    <source>
        <dbReference type="Pfam" id="PF05118"/>
    </source>
</evidence>
<gene>
    <name evidence="5" type="ORF">TrCOL_g1869</name>
</gene>
<keyword evidence="2" id="KW-0223">Dioxygenase</keyword>
<dbReference type="InterPro" id="IPR027443">
    <property type="entry name" value="IPNS-like_sf"/>
</dbReference>
<name>A0A9W7L4H4_9STRA</name>
<dbReference type="OrthoDB" id="438431at2759"/>
<dbReference type="PANTHER" id="PTHR46332:SF5">
    <property type="entry name" value="ASPARTATE BETA-HYDROXYLASE DOMAIN CONTAINING 2"/>
    <property type="match status" value="1"/>
</dbReference>
<protein>
    <recommendedName>
        <fullName evidence="4">Aspartyl/asparaginy/proline hydroxylase domain-containing protein</fullName>
    </recommendedName>
</protein>
<comment type="caution">
    <text evidence="5">The sequence shown here is derived from an EMBL/GenBank/DDBJ whole genome shotgun (WGS) entry which is preliminary data.</text>
</comment>
<organism evidence="5 6">
    <name type="scientific">Triparma columacea</name>
    <dbReference type="NCBI Taxonomy" id="722753"/>
    <lineage>
        <taxon>Eukaryota</taxon>
        <taxon>Sar</taxon>
        <taxon>Stramenopiles</taxon>
        <taxon>Ochrophyta</taxon>
        <taxon>Bolidophyceae</taxon>
        <taxon>Parmales</taxon>
        <taxon>Triparmaceae</taxon>
        <taxon>Triparma</taxon>
    </lineage>
</organism>
<evidence type="ECO:0000256" key="3">
    <source>
        <dbReference type="ARBA" id="ARBA00023002"/>
    </source>
</evidence>
<keyword evidence="6" id="KW-1185">Reference proteome</keyword>
<dbReference type="Gene3D" id="2.60.120.330">
    <property type="entry name" value="B-lactam Antibiotic, Isopenicillin N Synthase, Chain"/>
    <property type="match status" value="1"/>
</dbReference>
<dbReference type="AlphaFoldDB" id="A0A9W7L4H4"/>
<dbReference type="PANTHER" id="PTHR46332">
    <property type="entry name" value="ASPARTATE BETA-HYDROXYLASE DOMAIN-CONTAINING PROTEIN 2"/>
    <property type="match status" value="1"/>
</dbReference>
<evidence type="ECO:0000256" key="2">
    <source>
        <dbReference type="ARBA" id="ARBA00022964"/>
    </source>
</evidence>
<feature type="domain" description="Aspartyl/asparaginy/proline hydroxylase" evidence="4">
    <location>
        <begin position="86"/>
        <end position="238"/>
    </location>
</feature>